<evidence type="ECO:0000256" key="7">
    <source>
        <dbReference type="ARBA" id="ARBA00022801"/>
    </source>
</evidence>
<dbReference type="CDD" id="cd17961">
    <property type="entry name" value="DEADc_DDX56"/>
    <property type="match status" value="1"/>
</dbReference>
<dbReference type="InterPro" id="IPR011993">
    <property type="entry name" value="PH-like_dom_sf"/>
</dbReference>
<proteinExistence type="inferred from homology"/>
<comment type="catalytic activity">
    <reaction evidence="14">
        <text>ATP + H2O = ADP + phosphate + H(+)</text>
        <dbReference type="Rhea" id="RHEA:13065"/>
        <dbReference type="ChEBI" id="CHEBI:15377"/>
        <dbReference type="ChEBI" id="CHEBI:15378"/>
        <dbReference type="ChEBI" id="CHEBI:30616"/>
        <dbReference type="ChEBI" id="CHEBI:43474"/>
        <dbReference type="ChEBI" id="CHEBI:456216"/>
        <dbReference type="EC" id="3.6.4.13"/>
    </reaction>
</comment>
<dbReference type="SMART" id="SM00717">
    <property type="entry name" value="SANT"/>
    <property type="match status" value="1"/>
</dbReference>
<feature type="region of interest" description="Disordered" evidence="15">
    <location>
        <begin position="777"/>
        <end position="796"/>
    </location>
</feature>
<evidence type="ECO:0000256" key="11">
    <source>
        <dbReference type="ARBA" id="ARBA00022884"/>
    </source>
</evidence>
<dbReference type="GO" id="GO:0032266">
    <property type="term" value="F:phosphatidylinositol-3-phosphate binding"/>
    <property type="evidence" value="ECO:0007669"/>
    <property type="project" value="InterPro"/>
</dbReference>
<protein>
    <recommendedName>
        <fullName evidence="3">Vacuolar protein-sorting-associated protein 36</fullName>
        <ecNumber evidence="2">3.6.4.13</ecNumber>
    </recommendedName>
    <alternativeName>
        <fullName evidence="12">ESCRT-II complex subunit VPS36</fullName>
    </alternativeName>
</protein>
<evidence type="ECO:0000256" key="6">
    <source>
        <dbReference type="ARBA" id="ARBA00022771"/>
    </source>
</evidence>
<dbReference type="Pfam" id="PF00270">
    <property type="entry name" value="DEAD"/>
    <property type="match status" value="1"/>
</dbReference>
<dbReference type="PROSITE" id="PS51192">
    <property type="entry name" value="HELICASE_ATP_BIND_1"/>
    <property type="match status" value="1"/>
</dbReference>
<dbReference type="InterPro" id="IPR000433">
    <property type="entry name" value="Znf_ZZ"/>
</dbReference>
<dbReference type="Pfam" id="PF02893">
    <property type="entry name" value="GRAM"/>
    <property type="match status" value="1"/>
</dbReference>
<name>A0A7R8W731_9CRUS</name>
<dbReference type="Pfam" id="PF00249">
    <property type="entry name" value="Myb_DNA-binding"/>
    <property type="match status" value="1"/>
</dbReference>
<dbReference type="GO" id="GO:0008270">
    <property type="term" value="F:zinc ion binding"/>
    <property type="evidence" value="ECO:0007669"/>
    <property type="project" value="UniProtKB-KW"/>
</dbReference>
<keyword evidence="7" id="KW-0378">Hydrolase</keyword>
<dbReference type="SMART" id="SM00490">
    <property type="entry name" value="HELICc"/>
    <property type="match status" value="1"/>
</dbReference>
<feature type="compositionally biased region" description="Polar residues" evidence="15">
    <location>
        <begin position="358"/>
        <end position="372"/>
    </location>
</feature>
<dbReference type="PROSITE" id="PS51495">
    <property type="entry name" value="GLUE"/>
    <property type="match status" value="1"/>
</dbReference>
<dbReference type="InterPro" id="IPR014001">
    <property type="entry name" value="Helicase_ATP-bd"/>
</dbReference>
<dbReference type="Pfam" id="PF00271">
    <property type="entry name" value="Helicase_C"/>
    <property type="match status" value="1"/>
</dbReference>
<dbReference type="GO" id="GO:0070461">
    <property type="term" value="C:SAGA-type complex"/>
    <property type="evidence" value="ECO:0007669"/>
    <property type="project" value="UniProtKB-ARBA"/>
</dbReference>
<keyword evidence="4" id="KW-0479">Metal-binding</keyword>
<feature type="region of interest" description="Disordered" evidence="15">
    <location>
        <begin position="1033"/>
        <end position="1078"/>
    </location>
</feature>
<evidence type="ECO:0000256" key="9">
    <source>
        <dbReference type="ARBA" id="ARBA00022833"/>
    </source>
</evidence>
<dbReference type="CDD" id="cd13214">
    <property type="entry name" value="PH-GRAM_WBP2"/>
    <property type="match status" value="1"/>
</dbReference>
<dbReference type="InterPro" id="IPR011545">
    <property type="entry name" value="DEAD/DEAH_box_helicase_dom"/>
</dbReference>
<feature type="region of interest" description="Disordered" evidence="15">
    <location>
        <begin position="358"/>
        <end position="408"/>
    </location>
</feature>
<evidence type="ECO:0000256" key="5">
    <source>
        <dbReference type="ARBA" id="ARBA00022741"/>
    </source>
</evidence>
<dbReference type="SUPFAM" id="SSF46689">
    <property type="entry name" value="Homeodomain-like"/>
    <property type="match status" value="1"/>
</dbReference>
<keyword evidence="5" id="KW-0547">Nucleotide-binding</keyword>
<dbReference type="Gene3D" id="1.10.10.60">
    <property type="entry name" value="Homeodomain-like"/>
    <property type="match status" value="1"/>
</dbReference>
<dbReference type="GO" id="GO:0003723">
    <property type="term" value="F:RNA binding"/>
    <property type="evidence" value="ECO:0007669"/>
    <property type="project" value="UniProtKB-KW"/>
</dbReference>
<sequence>MTAPHRKCSYCLCKLGEKYIQCVECDGYLSCFECFRLGAESGRHLNSHSYRFEDSGAARVFKDKDGWSGQEEIKLLDAIEYYQFGNWVDTARTVGTRTPEECRSHFLKWYVNGNLGQYVWSPKTNPSLLKSSRLFDHTTTVGGGPLSPSLTTKLEPVEVNPTDAAALGYMPSRDDYEREYDNDAEGLVSGLFVNSSQDEDIDDSLKLCFVDSYVIRLRERIRRKQIARDYQLAKLFFKQSSSGSIAPAALSRKVDTSRVPHAFKTKVTREEKELHERFIKFSQFLTASEHDVLLHNLRKETELQIRIKELMRYRSLGVKTPLGAVRYEALRFKRILAKRQAKRDAKVKERVLKSTVSTRLFGSPSSETQSMATKKAKKVSKKSKRKSQTKSAFFSDNTSPEEGTKDSAAAQLLRNKARKRRKLNFSRKKLCTLKRPHICPQHPASMWIKQGAMIPSEMETSGEETVEDFASLSLDDRLLKAIRLLRWEKPTLIQSTAIPFIMEGKDLLARARTGSGKTGAFAIPVLQKLLLEKRNRTRPAVRAIVLAPTKELCKQLFRDFRALSRCCSSEVNVVDVSEQSNLSAQKPLLLDCPDVVIATPGRLLAHVKAGNINTSEVEILVIDEADLIFSFGYEEDIKGVISSIPSGYQAVLTSATLSADVTALKKMTLQNPVILKLQEPQLPALDQLSQYYMKLEEEDKFLLLAGIFKLRLLRGRTLLFVNSVDRGYKIRLFLEQFGIASCVLNSELPAASRCHTVAQFNAGKYTILIASDDRAVAGETDGKKPSGGGGSNQLQQNPAFVPVLRRSQSSGLALGRKRDVESGVSRGIDFQFVSNVLNVDFPPETDTYIHRVGRTARGNNKGTSLSLVSVKEISVFEEVSLALDDMYAATASSKSDGTSVSVLKPFQFKLNEIESLRYRVRDAYKTVTRIAIREARLKEIKQQIMASQKLKGYFEENPSDLSALRHDRELRTVKVSDGGNGFIRWWEWIYSMVGMDLFDGGNGFIRWWIQEHLRDVPEYLLPPKLKRLRPLIGSLGSGKKSKSGPSSGSGKGRGTKRPKQSRAERRHQNMSVNSGHTSGGVLVHAGEYIILFDKNVHLTFSGAGLQKKEFSGTKKGLIYLTTHRIVFTNQDPGDALQSLSVPFAHLTDVELEQPTFGANFITGKVRAQEGGGWVGEVKFNLTFKSGGAIDFGKAMLQAAIMTKRYANQKPPQDYNAPPSYASVYPAPPPYYAPPNQAGYYGWVPPYTAFPDRPDGSSVYMTDAPPPYPGIGGYTAPPPPGLNGSTNGTATGVAYYDPSNPHKAYVSAPPPGSGMEPPPPYNAAVGSDEAKKKND</sequence>
<evidence type="ECO:0000256" key="3">
    <source>
        <dbReference type="ARBA" id="ARBA00017953"/>
    </source>
</evidence>
<feature type="compositionally biased region" description="Basic residues" evidence="15">
    <location>
        <begin position="374"/>
        <end position="388"/>
    </location>
</feature>
<evidence type="ECO:0000256" key="10">
    <source>
        <dbReference type="ARBA" id="ARBA00022840"/>
    </source>
</evidence>
<dbReference type="InterPro" id="IPR017884">
    <property type="entry name" value="SANT_dom"/>
</dbReference>
<keyword evidence="8" id="KW-0347">Helicase</keyword>
<dbReference type="InterPro" id="IPR014014">
    <property type="entry name" value="RNA_helicase_DEAD_Q_motif"/>
</dbReference>
<evidence type="ECO:0000256" key="1">
    <source>
        <dbReference type="ARBA" id="ARBA00004123"/>
    </source>
</evidence>
<dbReference type="PROSITE" id="PS51293">
    <property type="entry name" value="SANT"/>
    <property type="match status" value="1"/>
</dbReference>
<dbReference type="InterPro" id="IPR055141">
    <property type="entry name" value="TADA2A_B-like_dom"/>
</dbReference>
<evidence type="ECO:0000256" key="15">
    <source>
        <dbReference type="SAM" id="MobiDB-lite"/>
    </source>
</evidence>
<dbReference type="PANTHER" id="PTHR47959">
    <property type="entry name" value="ATP-DEPENDENT RNA HELICASE RHLE-RELATED"/>
    <property type="match status" value="1"/>
</dbReference>
<dbReference type="GO" id="GO:0005524">
    <property type="term" value="F:ATP binding"/>
    <property type="evidence" value="ECO:0007669"/>
    <property type="project" value="UniProtKB-KW"/>
</dbReference>
<dbReference type="InterPro" id="IPR009057">
    <property type="entry name" value="Homeodomain-like_sf"/>
</dbReference>
<dbReference type="InterPro" id="IPR050079">
    <property type="entry name" value="DEAD_box_RNA_helicase"/>
</dbReference>
<evidence type="ECO:0000256" key="8">
    <source>
        <dbReference type="ARBA" id="ARBA00022806"/>
    </source>
</evidence>
<evidence type="ECO:0000256" key="13">
    <source>
        <dbReference type="ARBA" id="ARBA00038041"/>
    </source>
</evidence>
<dbReference type="PROSITE" id="PS51195">
    <property type="entry name" value="Q_MOTIF"/>
    <property type="match status" value="1"/>
</dbReference>
<dbReference type="Gene3D" id="3.40.50.300">
    <property type="entry name" value="P-loop containing nucleotide triphosphate hydrolases"/>
    <property type="match status" value="2"/>
</dbReference>
<dbReference type="SUPFAM" id="SSF50729">
    <property type="entry name" value="PH domain-like"/>
    <property type="match status" value="1"/>
</dbReference>
<dbReference type="EC" id="3.6.4.13" evidence="2"/>
<keyword evidence="10" id="KW-0067">ATP-binding</keyword>
<dbReference type="InterPro" id="IPR021648">
    <property type="entry name" value="GLUE_dom"/>
</dbReference>
<dbReference type="PROSITE" id="PS51194">
    <property type="entry name" value="HELICASE_CTER"/>
    <property type="match status" value="1"/>
</dbReference>
<accession>A0A7R8W731</accession>
<dbReference type="PANTHER" id="PTHR47959:SF21">
    <property type="entry name" value="DEAD-BOX HELICASE 56"/>
    <property type="match status" value="1"/>
</dbReference>
<reference evidence="16" key="1">
    <citation type="submission" date="2020-11" db="EMBL/GenBank/DDBJ databases">
        <authorList>
            <person name="Tran Van P."/>
        </authorList>
    </citation>
    <scope>NUCLEOTIDE SEQUENCE</scope>
</reference>
<dbReference type="Gene3D" id="2.30.29.30">
    <property type="entry name" value="Pleckstrin-homology domain (PH domain)/Phosphotyrosine-binding domain (PTB)"/>
    <property type="match status" value="1"/>
</dbReference>
<evidence type="ECO:0000256" key="14">
    <source>
        <dbReference type="ARBA" id="ARBA00047984"/>
    </source>
</evidence>
<dbReference type="CDD" id="cd00167">
    <property type="entry name" value="SANT"/>
    <property type="match status" value="1"/>
</dbReference>
<comment type="subcellular location">
    <subcellularLocation>
        <location evidence="1">Nucleus</location>
    </subcellularLocation>
</comment>
<organism evidence="16">
    <name type="scientific">Cyprideis torosa</name>
    <dbReference type="NCBI Taxonomy" id="163714"/>
    <lineage>
        <taxon>Eukaryota</taxon>
        <taxon>Metazoa</taxon>
        <taxon>Ecdysozoa</taxon>
        <taxon>Arthropoda</taxon>
        <taxon>Crustacea</taxon>
        <taxon>Oligostraca</taxon>
        <taxon>Ostracoda</taxon>
        <taxon>Podocopa</taxon>
        <taxon>Podocopida</taxon>
        <taxon>Cytherocopina</taxon>
        <taxon>Cytheroidea</taxon>
        <taxon>Cytherideidae</taxon>
        <taxon>Cyprideis</taxon>
    </lineage>
</organism>
<dbReference type="InterPro" id="IPR004182">
    <property type="entry name" value="GRAM"/>
</dbReference>
<keyword evidence="11" id="KW-0694">RNA-binding</keyword>
<keyword evidence="6" id="KW-0863">Zinc-finger</keyword>
<dbReference type="InterPro" id="IPR027417">
    <property type="entry name" value="P-loop_NTPase"/>
</dbReference>
<dbReference type="OrthoDB" id="1191041at2759"/>
<dbReference type="SMART" id="SM00487">
    <property type="entry name" value="DEXDc"/>
    <property type="match status" value="1"/>
</dbReference>
<comment type="similarity">
    <text evidence="13">Belongs to the DEAD box helicase family. DDX56/DBP9 subfamily.</text>
</comment>
<evidence type="ECO:0000256" key="2">
    <source>
        <dbReference type="ARBA" id="ARBA00012552"/>
    </source>
</evidence>
<dbReference type="GO" id="GO:0043130">
    <property type="term" value="F:ubiquitin binding"/>
    <property type="evidence" value="ECO:0007669"/>
    <property type="project" value="InterPro"/>
</dbReference>
<feature type="compositionally biased region" description="Low complexity" evidence="15">
    <location>
        <begin position="1033"/>
        <end position="1046"/>
    </location>
</feature>
<keyword evidence="9" id="KW-0862">Zinc</keyword>
<dbReference type="GO" id="GO:0016787">
    <property type="term" value="F:hydrolase activity"/>
    <property type="evidence" value="ECO:0007669"/>
    <property type="project" value="UniProtKB-KW"/>
</dbReference>
<dbReference type="Pfam" id="PF22941">
    <property type="entry name" value="TADA2A-like_3rd"/>
    <property type="match status" value="1"/>
</dbReference>
<evidence type="ECO:0000313" key="16">
    <source>
        <dbReference type="EMBL" id="CAD7224065.1"/>
    </source>
</evidence>
<dbReference type="InterPro" id="IPR001650">
    <property type="entry name" value="Helicase_C-like"/>
</dbReference>
<dbReference type="EMBL" id="OB660301">
    <property type="protein sequence ID" value="CAD7224065.1"/>
    <property type="molecule type" value="Genomic_DNA"/>
</dbReference>
<feature type="region of interest" description="Disordered" evidence="15">
    <location>
        <begin position="1279"/>
        <end position="1334"/>
    </location>
</feature>
<dbReference type="InterPro" id="IPR001005">
    <property type="entry name" value="SANT/Myb"/>
</dbReference>
<dbReference type="GO" id="GO:0005634">
    <property type="term" value="C:nucleus"/>
    <property type="evidence" value="ECO:0007669"/>
    <property type="project" value="UniProtKB-SubCell"/>
</dbReference>
<gene>
    <name evidence="16" type="ORF">CTOB1V02_LOCUS2035</name>
</gene>
<feature type="compositionally biased region" description="Polar residues" evidence="15">
    <location>
        <begin position="392"/>
        <end position="401"/>
    </location>
</feature>
<dbReference type="CDD" id="cd18787">
    <property type="entry name" value="SF2_C_DEAD"/>
    <property type="match status" value="1"/>
</dbReference>
<dbReference type="Pfam" id="PF25299">
    <property type="entry name" value="ZZ_ADA2"/>
    <property type="match status" value="1"/>
</dbReference>
<feature type="compositionally biased region" description="Pro residues" evidence="15">
    <location>
        <begin position="1307"/>
        <end position="1320"/>
    </location>
</feature>
<dbReference type="PROSITE" id="PS50090">
    <property type="entry name" value="MYB_LIKE"/>
    <property type="match status" value="1"/>
</dbReference>
<dbReference type="GO" id="GO:0005829">
    <property type="term" value="C:cytosol"/>
    <property type="evidence" value="ECO:0007669"/>
    <property type="project" value="TreeGrafter"/>
</dbReference>
<dbReference type="SUPFAM" id="SSF52540">
    <property type="entry name" value="P-loop containing nucleoside triphosphate hydrolases"/>
    <property type="match status" value="2"/>
</dbReference>
<evidence type="ECO:0000256" key="4">
    <source>
        <dbReference type="ARBA" id="ARBA00022723"/>
    </source>
</evidence>
<evidence type="ECO:0000256" key="12">
    <source>
        <dbReference type="ARBA" id="ARBA00030114"/>
    </source>
</evidence>
<dbReference type="GO" id="GO:0003724">
    <property type="term" value="F:RNA helicase activity"/>
    <property type="evidence" value="ECO:0007669"/>
    <property type="project" value="UniProtKB-EC"/>
</dbReference>